<evidence type="ECO:0000313" key="1">
    <source>
        <dbReference type="EMBL" id="CAD9499482.1"/>
    </source>
</evidence>
<proteinExistence type="predicted"/>
<reference evidence="1" key="1">
    <citation type="submission" date="2021-01" db="EMBL/GenBank/DDBJ databases">
        <authorList>
            <person name="Corre E."/>
            <person name="Pelletier E."/>
            <person name="Niang G."/>
            <person name="Scheremetjew M."/>
            <person name="Finn R."/>
            <person name="Kale V."/>
            <person name="Holt S."/>
            <person name="Cochrane G."/>
            <person name="Meng A."/>
            <person name="Brown T."/>
            <person name="Cohen L."/>
        </authorList>
    </citation>
    <scope>NUCLEOTIDE SEQUENCE</scope>
    <source>
        <strain evidence="1">CCMP826</strain>
    </source>
</reference>
<protein>
    <submittedName>
        <fullName evidence="1">Uncharacterized protein</fullName>
    </submittedName>
</protein>
<organism evidence="1">
    <name type="scientific">Helicotheca tamesis</name>
    <dbReference type="NCBI Taxonomy" id="374047"/>
    <lineage>
        <taxon>Eukaryota</taxon>
        <taxon>Sar</taxon>
        <taxon>Stramenopiles</taxon>
        <taxon>Ochrophyta</taxon>
        <taxon>Bacillariophyta</taxon>
        <taxon>Mediophyceae</taxon>
        <taxon>Lithodesmiophycidae</taxon>
        <taxon>Lithodesmiales</taxon>
        <taxon>Lithodesmiaceae</taxon>
        <taxon>Helicotheca</taxon>
    </lineage>
</organism>
<dbReference type="AlphaFoldDB" id="A0A7S2HTD6"/>
<accession>A0A7S2HTD6</accession>
<sequence length="270" mass="31076">MIDAVDQHSWQHDRHHSKEIVSMSDSFDIDDTGSHTQPYCDDHTYDMDMVLADLQTTYIEDNHTIISEDELDQLENIRLDNNNDKLSRHESISSQHSDCDRWDILDSEINTQSSPISYSENDSSMMDVIVPEDMDKSSQEGVTTFKSMDISFGQVISSDVDLPPRNQDHCAAPSERRNSDISLDESRTAAAFDSFRTAMVQSQYSKRIIQDWDQMMGLSRVHSRTMMKSEKSRKKLYENVLPSLSELFCQQSRLVASDNRLQRNKLLVSH</sequence>
<gene>
    <name evidence="1" type="ORF">HTAM1171_LOCUS7393</name>
</gene>
<name>A0A7S2HTD6_9STRA</name>
<dbReference type="EMBL" id="HBGV01012062">
    <property type="protein sequence ID" value="CAD9499482.1"/>
    <property type="molecule type" value="Transcribed_RNA"/>
</dbReference>